<feature type="transmembrane region" description="Helical" evidence="10">
    <location>
        <begin position="166"/>
        <end position="185"/>
    </location>
</feature>
<feature type="transmembrane region" description="Helical" evidence="10">
    <location>
        <begin position="304"/>
        <end position="323"/>
    </location>
</feature>
<dbReference type="SUPFAM" id="SSF90123">
    <property type="entry name" value="ABC transporter transmembrane region"/>
    <property type="match status" value="1"/>
</dbReference>
<sequence>MSRLYFCTDVTLRQLKIPITSPAKRAMNKTRQQELTRWLKQQSIISRRWLMLSRLLGVVSGALIVAQAWILARILNHMIMENIPREALLLPFTLLVLIFILRSWVVWLRERVGFYAGAHIRFEIRRQVLDRLHQAGPAWIQGKPAGSWATLILEQIDDMHDFYARYLPQMALAASVPLLIVVTLFPVNWAAALILLGTAPLIPLFMAMVGMGAADANRRNFKALARLSGHFLDRLRGMETLRIFGRGEAETESIRRASQDFRSRTMEVLRLAFLSSGVLEFFASLSIALVAVYFGFSYLGELNFGHYGTSVTLFAGFLALVLAPEFFQPLRDLGTFYHAKAQAIGAADSLKTFMEAPLAHPQRGETVLVSDEPVTLTAHNLIIKSAEGAELAGPLNFTLAAGQRVVVVGKSGSGKSSLINVLSGFLPYEGSLSVNGVELSALEPDSWHEAISWVGQNPQLPATTLRENVLLARPNAGAAELQAALDKAWVSEFLPLLPEGLETQPGDQAVRLSVGQAQRVAVARALLSPCKLLLLDEPSASLDAHSEQRVMQSLTEASHQQTTLMVTHQLENLNKWDAIWVMQDGKIIEQGSYAELATAQGTFADLLAHRQEEI</sequence>
<keyword evidence="9 10" id="KW-0472">Membrane</keyword>
<dbReference type="AlphaFoldDB" id="A0A1I6YUJ7"/>
<feature type="transmembrane region" description="Helical" evidence="10">
    <location>
        <begin position="191"/>
        <end position="214"/>
    </location>
</feature>
<gene>
    <name evidence="13" type="ORF">SAMN05192562_101747</name>
</gene>
<evidence type="ECO:0000313" key="14">
    <source>
        <dbReference type="Proteomes" id="UP000199187"/>
    </source>
</evidence>
<dbReference type="PANTHER" id="PTHR24221:SF261">
    <property type="entry name" value="GLUTATHIONE_L-CYSTEINE TRANSPORT SYSTEM ATP-BINDING_PERMEASE PROTEIN CYDD"/>
    <property type="match status" value="1"/>
</dbReference>
<keyword evidence="3" id="KW-1003">Cell membrane</keyword>
<reference evidence="14" key="1">
    <citation type="submission" date="2016-10" db="EMBL/GenBank/DDBJ databases">
        <authorList>
            <person name="Varghese N."/>
            <person name="Submissions S."/>
        </authorList>
    </citation>
    <scope>NUCLEOTIDE SEQUENCE [LARGE SCALE GENOMIC DNA]</scope>
    <source>
        <strain evidence="14">Ah-143</strain>
    </source>
</reference>
<evidence type="ECO:0000256" key="6">
    <source>
        <dbReference type="ARBA" id="ARBA00022741"/>
    </source>
</evidence>
<evidence type="ECO:0000256" key="9">
    <source>
        <dbReference type="ARBA" id="ARBA00023136"/>
    </source>
</evidence>
<feature type="domain" description="ABC transporter" evidence="11">
    <location>
        <begin position="376"/>
        <end position="609"/>
    </location>
</feature>
<evidence type="ECO:0000256" key="2">
    <source>
        <dbReference type="ARBA" id="ARBA00022448"/>
    </source>
</evidence>
<dbReference type="EMBL" id="FPAU01000001">
    <property type="protein sequence ID" value="SFT53968.1"/>
    <property type="molecule type" value="Genomic_DNA"/>
</dbReference>
<dbReference type="GO" id="GO:0034040">
    <property type="term" value="F:ATPase-coupled lipid transmembrane transporter activity"/>
    <property type="evidence" value="ECO:0007669"/>
    <property type="project" value="TreeGrafter"/>
</dbReference>
<proteinExistence type="predicted"/>
<dbReference type="Pfam" id="PF00664">
    <property type="entry name" value="ABC_membrane"/>
    <property type="match status" value="1"/>
</dbReference>
<evidence type="ECO:0000256" key="8">
    <source>
        <dbReference type="ARBA" id="ARBA00022989"/>
    </source>
</evidence>
<feature type="domain" description="ABC transmembrane type-1" evidence="12">
    <location>
        <begin position="55"/>
        <end position="342"/>
    </location>
</feature>
<dbReference type="GO" id="GO:0005524">
    <property type="term" value="F:ATP binding"/>
    <property type="evidence" value="ECO:0007669"/>
    <property type="project" value="UniProtKB-KW"/>
</dbReference>
<feature type="transmembrane region" description="Helical" evidence="10">
    <location>
        <begin position="87"/>
        <end position="107"/>
    </location>
</feature>
<dbReference type="FunFam" id="3.40.50.300:FF:000980">
    <property type="entry name" value="Cysteine/glutathione ABC transporter permease/ATP-binding protein CydD"/>
    <property type="match status" value="1"/>
</dbReference>
<name>A0A1I6YUJ7_9ENTR</name>
<dbReference type="Gene3D" id="3.40.50.300">
    <property type="entry name" value="P-loop containing nucleotide triphosphate hydrolases"/>
    <property type="match status" value="1"/>
</dbReference>
<evidence type="ECO:0000259" key="11">
    <source>
        <dbReference type="PROSITE" id="PS50893"/>
    </source>
</evidence>
<dbReference type="InterPro" id="IPR017871">
    <property type="entry name" value="ABC_transporter-like_CS"/>
</dbReference>
<keyword evidence="14" id="KW-1185">Reference proteome</keyword>
<dbReference type="Pfam" id="PF00005">
    <property type="entry name" value="ABC_tran"/>
    <property type="match status" value="1"/>
</dbReference>
<keyword evidence="2" id="KW-0813">Transport</keyword>
<evidence type="ECO:0000313" key="13">
    <source>
        <dbReference type="EMBL" id="SFT53968.1"/>
    </source>
</evidence>
<dbReference type="PROSITE" id="PS50893">
    <property type="entry name" value="ABC_TRANSPORTER_2"/>
    <property type="match status" value="1"/>
</dbReference>
<dbReference type="CDD" id="cd18584">
    <property type="entry name" value="ABC_6TM_AarD_CydD"/>
    <property type="match status" value="1"/>
</dbReference>
<keyword evidence="5 10" id="KW-0812">Transmembrane</keyword>
<dbReference type="InterPro" id="IPR036640">
    <property type="entry name" value="ABC1_TM_sf"/>
</dbReference>
<keyword evidence="6" id="KW-0547">Nucleotide-binding</keyword>
<accession>A0A1I6YUJ7</accession>
<dbReference type="GO" id="GO:0005886">
    <property type="term" value="C:plasma membrane"/>
    <property type="evidence" value="ECO:0007669"/>
    <property type="project" value="UniProtKB-SubCell"/>
</dbReference>
<evidence type="ECO:0000256" key="1">
    <source>
        <dbReference type="ARBA" id="ARBA00004429"/>
    </source>
</evidence>
<dbReference type="SMART" id="SM00382">
    <property type="entry name" value="AAA"/>
    <property type="match status" value="1"/>
</dbReference>
<dbReference type="GO" id="GO:0042883">
    <property type="term" value="P:cysteine transport"/>
    <property type="evidence" value="ECO:0007669"/>
    <property type="project" value="InterPro"/>
</dbReference>
<keyword evidence="8 10" id="KW-1133">Transmembrane helix</keyword>
<dbReference type="NCBIfam" id="TIGR02857">
    <property type="entry name" value="CydD"/>
    <property type="match status" value="1"/>
</dbReference>
<evidence type="ECO:0000256" key="5">
    <source>
        <dbReference type="ARBA" id="ARBA00022692"/>
    </source>
</evidence>
<evidence type="ECO:0000259" key="12">
    <source>
        <dbReference type="PROSITE" id="PS50929"/>
    </source>
</evidence>
<dbReference type="InterPro" id="IPR014216">
    <property type="entry name" value="ABC_transptr_CydD"/>
</dbReference>
<dbReference type="Gene3D" id="1.20.1560.10">
    <property type="entry name" value="ABC transporter type 1, transmembrane domain"/>
    <property type="match status" value="1"/>
</dbReference>
<dbReference type="Proteomes" id="UP000199187">
    <property type="component" value="Unassembled WGS sequence"/>
</dbReference>
<dbReference type="NCBIfam" id="NF008379">
    <property type="entry name" value="PRK11174.1"/>
    <property type="match status" value="1"/>
</dbReference>
<evidence type="ECO:0000256" key="10">
    <source>
        <dbReference type="SAM" id="Phobius"/>
    </source>
</evidence>
<keyword evidence="4" id="KW-0997">Cell inner membrane</keyword>
<evidence type="ECO:0000256" key="7">
    <source>
        <dbReference type="ARBA" id="ARBA00022840"/>
    </source>
</evidence>
<comment type="subcellular location">
    <subcellularLocation>
        <location evidence="1">Cell inner membrane</location>
        <topology evidence="1">Multi-pass membrane protein</topology>
    </subcellularLocation>
</comment>
<dbReference type="PROSITE" id="PS50929">
    <property type="entry name" value="ABC_TM1F"/>
    <property type="match status" value="1"/>
</dbReference>
<dbReference type="FunFam" id="1.20.1560.10:FF:000039">
    <property type="entry name" value="Cysteine/glutathione ABC transporter permease/ATP-binding protein CydD"/>
    <property type="match status" value="1"/>
</dbReference>
<evidence type="ECO:0000256" key="3">
    <source>
        <dbReference type="ARBA" id="ARBA00022475"/>
    </source>
</evidence>
<dbReference type="InterPro" id="IPR003593">
    <property type="entry name" value="AAA+_ATPase"/>
</dbReference>
<feature type="transmembrane region" description="Helical" evidence="10">
    <location>
        <begin position="55"/>
        <end position="75"/>
    </location>
</feature>
<evidence type="ECO:0000256" key="4">
    <source>
        <dbReference type="ARBA" id="ARBA00022519"/>
    </source>
</evidence>
<dbReference type="SUPFAM" id="SSF52540">
    <property type="entry name" value="P-loop containing nucleoside triphosphate hydrolases"/>
    <property type="match status" value="1"/>
</dbReference>
<dbReference type="GO" id="GO:0016887">
    <property type="term" value="F:ATP hydrolysis activity"/>
    <property type="evidence" value="ECO:0007669"/>
    <property type="project" value="InterPro"/>
</dbReference>
<feature type="transmembrane region" description="Helical" evidence="10">
    <location>
        <begin position="271"/>
        <end position="298"/>
    </location>
</feature>
<keyword evidence="7 13" id="KW-0067">ATP-binding</keyword>
<dbReference type="InterPro" id="IPR011527">
    <property type="entry name" value="ABC1_TM_dom"/>
</dbReference>
<dbReference type="PANTHER" id="PTHR24221">
    <property type="entry name" value="ATP-BINDING CASSETTE SUB-FAMILY B"/>
    <property type="match status" value="1"/>
</dbReference>
<organism evidence="13 14">
    <name type="scientific">Kosakonia arachidis</name>
    <dbReference type="NCBI Taxonomy" id="551989"/>
    <lineage>
        <taxon>Bacteria</taxon>
        <taxon>Pseudomonadati</taxon>
        <taxon>Pseudomonadota</taxon>
        <taxon>Gammaproteobacteria</taxon>
        <taxon>Enterobacterales</taxon>
        <taxon>Enterobacteriaceae</taxon>
        <taxon>Kosakonia</taxon>
    </lineage>
</organism>
<dbReference type="PROSITE" id="PS00211">
    <property type="entry name" value="ABC_TRANSPORTER_1"/>
    <property type="match status" value="1"/>
</dbReference>
<dbReference type="GO" id="GO:0140359">
    <property type="term" value="F:ABC-type transporter activity"/>
    <property type="evidence" value="ECO:0007669"/>
    <property type="project" value="InterPro"/>
</dbReference>
<dbReference type="InterPro" id="IPR039421">
    <property type="entry name" value="Type_1_exporter"/>
</dbReference>
<protein>
    <submittedName>
        <fullName evidence="13">ATP-binding cassette, subfamily C, CydD</fullName>
    </submittedName>
</protein>
<dbReference type="InterPro" id="IPR003439">
    <property type="entry name" value="ABC_transporter-like_ATP-bd"/>
</dbReference>
<dbReference type="InterPro" id="IPR027417">
    <property type="entry name" value="P-loop_NTPase"/>
</dbReference>